<feature type="domain" description="HTH gntR-type" evidence="6">
    <location>
        <begin position="16"/>
        <end position="84"/>
    </location>
</feature>
<evidence type="ECO:0000313" key="8">
    <source>
        <dbReference type="Proteomes" id="UP000382577"/>
    </source>
</evidence>
<evidence type="ECO:0000256" key="3">
    <source>
        <dbReference type="ARBA" id="ARBA00023015"/>
    </source>
</evidence>
<name>A0A5E4S2F9_9BURK</name>
<dbReference type="InterPro" id="IPR015421">
    <property type="entry name" value="PyrdxlP-dep_Trfase_major"/>
</dbReference>
<dbReference type="PANTHER" id="PTHR46577">
    <property type="entry name" value="HTH-TYPE TRANSCRIPTIONAL REGULATORY PROTEIN GABR"/>
    <property type="match status" value="1"/>
</dbReference>
<dbReference type="GO" id="GO:0003677">
    <property type="term" value="F:DNA binding"/>
    <property type="evidence" value="ECO:0007669"/>
    <property type="project" value="UniProtKB-KW"/>
</dbReference>
<organism evidence="7 8">
    <name type="scientific">Pandoraea fibrosis</name>
    <dbReference type="NCBI Taxonomy" id="1891094"/>
    <lineage>
        <taxon>Bacteria</taxon>
        <taxon>Pseudomonadati</taxon>
        <taxon>Pseudomonadota</taxon>
        <taxon>Betaproteobacteria</taxon>
        <taxon>Burkholderiales</taxon>
        <taxon>Burkholderiaceae</taxon>
        <taxon>Pandoraea</taxon>
    </lineage>
</organism>
<protein>
    <submittedName>
        <fullName evidence="7">GntR family transcriptional regulator</fullName>
    </submittedName>
</protein>
<dbReference type="InterPro" id="IPR036388">
    <property type="entry name" value="WH-like_DNA-bd_sf"/>
</dbReference>
<keyword evidence="5" id="KW-0804">Transcription</keyword>
<keyword evidence="3" id="KW-0805">Transcription regulation</keyword>
<dbReference type="GO" id="GO:0030170">
    <property type="term" value="F:pyridoxal phosphate binding"/>
    <property type="evidence" value="ECO:0007669"/>
    <property type="project" value="InterPro"/>
</dbReference>
<dbReference type="InterPro" id="IPR004839">
    <property type="entry name" value="Aminotransferase_I/II_large"/>
</dbReference>
<sequence length="491" mass="53431">MAPSFVSCAAIAMPSPYRYLQLADLIVNMIDNGALPPGKRLPSVRAFSEQHGISVFTALRAYRLLEDRGRLVSRPQSGFYVASARRHRLALPSVPRLKAKASTVSISGAVAGLLEHASNQALVPLGCTVPDASILQSKRLDLALARAARLHGDRHNIYCPPQGEPGLRQEIARRSMRVGHVMSPDDVLITSGCTEALLLALTAVADRGDTIAVESPTYFGLLHTLEMLGLKVIELPTDPVSGIDIDMLSRLLDAQSVAACVLSSGFSNPLGSAMPEANKLALLRLLTQRGVPLIEDDVYGDIHFGRERPKPFIALDGGENTLYCSSFSKCLAPGYRVGWIAAGRYSQRVLERKLAFSLCSPVLPQVALAEFLASGLYDTHLRRVRHAFQDNLVRMTRVIEDSFPPATKVSRPAGGFVLWLELPRPFDSRALFDQALEDGICFAPGDVFSANRHFRNCLRLSAASVWNERIESGVRRLGQLAAAQLAHQTPA</sequence>
<dbReference type="CDD" id="cd00609">
    <property type="entry name" value="AAT_like"/>
    <property type="match status" value="1"/>
</dbReference>
<dbReference type="InterPro" id="IPR015422">
    <property type="entry name" value="PyrdxlP-dep_Trfase_small"/>
</dbReference>
<dbReference type="InterPro" id="IPR051446">
    <property type="entry name" value="HTH_trans_reg/aminotransferase"/>
</dbReference>
<dbReference type="Gene3D" id="1.10.10.10">
    <property type="entry name" value="Winged helix-like DNA-binding domain superfamily/Winged helix DNA-binding domain"/>
    <property type="match status" value="1"/>
</dbReference>
<evidence type="ECO:0000256" key="2">
    <source>
        <dbReference type="ARBA" id="ARBA00022898"/>
    </source>
</evidence>
<dbReference type="Pfam" id="PF00392">
    <property type="entry name" value="GntR"/>
    <property type="match status" value="1"/>
</dbReference>
<keyword evidence="2" id="KW-0663">Pyridoxal phosphate</keyword>
<dbReference type="GO" id="GO:0003700">
    <property type="term" value="F:DNA-binding transcription factor activity"/>
    <property type="evidence" value="ECO:0007669"/>
    <property type="project" value="InterPro"/>
</dbReference>
<evidence type="ECO:0000256" key="4">
    <source>
        <dbReference type="ARBA" id="ARBA00023125"/>
    </source>
</evidence>
<dbReference type="Gene3D" id="3.90.1150.10">
    <property type="entry name" value="Aspartate Aminotransferase, domain 1"/>
    <property type="match status" value="1"/>
</dbReference>
<proteinExistence type="inferred from homology"/>
<evidence type="ECO:0000313" key="7">
    <source>
        <dbReference type="EMBL" id="VVD69341.1"/>
    </source>
</evidence>
<dbReference type="SMART" id="SM00345">
    <property type="entry name" value="HTH_GNTR"/>
    <property type="match status" value="1"/>
</dbReference>
<dbReference type="AlphaFoldDB" id="A0A5E4S2F9"/>
<dbReference type="PANTHER" id="PTHR46577:SF2">
    <property type="entry name" value="TRANSCRIPTIONAL REGULATORY PROTEIN"/>
    <property type="match status" value="1"/>
</dbReference>
<evidence type="ECO:0000259" key="6">
    <source>
        <dbReference type="PROSITE" id="PS50949"/>
    </source>
</evidence>
<dbReference type="EMBL" id="CABPRW010000001">
    <property type="protein sequence ID" value="VVD69341.1"/>
    <property type="molecule type" value="Genomic_DNA"/>
</dbReference>
<dbReference type="InterPro" id="IPR015424">
    <property type="entry name" value="PyrdxlP-dep_Trfase"/>
</dbReference>
<gene>
    <name evidence="7" type="ORF">PFI31113_00521</name>
</gene>
<dbReference type="SUPFAM" id="SSF46785">
    <property type="entry name" value="Winged helix' DNA-binding domain"/>
    <property type="match status" value="1"/>
</dbReference>
<keyword evidence="4" id="KW-0238">DNA-binding</keyword>
<comment type="similarity">
    <text evidence="1">In the C-terminal section; belongs to the class-I pyridoxal-phosphate-dependent aminotransferase family.</text>
</comment>
<dbReference type="Proteomes" id="UP000382577">
    <property type="component" value="Unassembled WGS sequence"/>
</dbReference>
<dbReference type="PROSITE" id="PS50949">
    <property type="entry name" value="HTH_GNTR"/>
    <property type="match status" value="1"/>
</dbReference>
<reference evidence="7 8" key="1">
    <citation type="submission" date="2019-08" db="EMBL/GenBank/DDBJ databases">
        <authorList>
            <person name="Peeters C."/>
        </authorList>
    </citation>
    <scope>NUCLEOTIDE SEQUENCE [LARGE SCALE GENOMIC DNA]</scope>
    <source>
        <strain evidence="7 8">LMG 31113</strain>
    </source>
</reference>
<dbReference type="Pfam" id="PF00155">
    <property type="entry name" value="Aminotran_1_2"/>
    <property type="match status" value="1"/>
</dbReference>
<dbReference type="SUPFAM" id="SSF53383">
    <property type="entry name" value="PLP-dependent transferases"/>
    <property type="match status" value="1"/>
</dbReference>
<dbReference type="Gene3D" id="3.40.640.10">
    <property type="entry name" value="Type I PLP-dependent aspartate aminotransferase-like (Major domain)"/>
    <property type="match status" value="1"/>
</dbReference>
<accession>A0A5E4S2F9</accession>
<dbReference type="InterPro" id="IPR000524">
    <property type="entry name" value="Tscrpt_reg_HTH_GntR"/>
</dbReference>
<dbReference type="CDD" id="cd07377">
    <property type="entry name" value="WHTH_GntR"/>
    <property type="match status" value="1"/>
</dbReference>
<evidence type="ECO:0000256" key="5">
    <source>
        <dbReference type="ARBA" id="ARBA00023163"/>
    </source>
</evidence>
<evidence type="ECO:0000256" key="1">
    <source>
        <dbReference type="ARBA" id="ARBA00005384"/>
    </source>
</evidence>
<dbReference type="InterPro" id="IPR036390">
    <property type="entry name" value="WH_DNA-bd_sf"/>
</dbReference>